<dbReference type="Proteomes" id="UP000801492">
    <property type="component" value="Unassembled WGS sequence"/>
</dbReference>
<evidence type="ECO:0000313" key="2">
    <source>
        <dbReference type="EMBL" id="KAF2884111.1"/>
    </source>
</evidence>
<evidence type="ECO:0000313" key="3">
    <source>
        <dbReference type="Proteomes" id="UP000801492"/>
    </source>
</evidence>
<dbReference type="EMBL" id="VTPC01090222">
    <property type="protein sequence ID" value="KAF2884111.1"/>
    <property type="molecule type" value="Genomic_DNA"/>
</dbReference>
<comment type="caution">
    <text evidence="2">The sequence shown here is derived from an EMBL/GenBank/DDBJ whole genome shotgun (WGS) entry which is preliminary data.</text>
</comment>
<accession>A0A8K0CF86</accession>
<protein>
    <recommendedName>
        <fullName evidence="1">Mutator-like transposase domain-containing protein</fullName>
    </recommendedName>
</protein>
<dbReference type="OrthoDB" id="6431392at2759"/>
<dbReference type="Pfam" id="PF20700">
    <property type="entry name" value="Mutator"/>
    <property type="match status" value="1"/>
</dbReference>
<evidence type="ECO:0000259" key="1">
    <source>
        <dbReference type="Pfam" id="PF20700"/>
    </source>
</evidence>
<gene>
    <name evidence="2" type="ORF">ILUMI_22079</name>
</gene>
<keyword evidence="3" id="KW-1185">Reference proteome</keyword>
<name>A0A8K0CF86_IGNLU</name>
<sequence length="160" mass="18915">MRCGITSTFQYHCDTCDKTININTHPNESRKDVNESFVWGTLSVGMGYSQSEELRFVLDIPCMSKKTFRKEKLREYIIKTGKKRKRRYRTNDVKDDKDYGPNAEQVLPDLPEEEFLRTKKRKLEEIESCTNDIKKIQINTIGQHSNELWNEFRKDRLTAS</sequence>
<proteinExistence type="predicted"/>
<feature type="domain" description="Mutator-like transposase" evidence="1">
    <location>
        <begin position="2"/>
        <end position="72"/>
    </location>
</feature>
<dbReference type="InterPro" id="IPR049012">
    <property type="entry name" value="Mutator_transp_dom"/>
</dbReference>
<dbReference type="AlphaFoldDB" id="A0A8K0CF86"/>
<organism evidence="2 3">
    <name type="scientific">Ignelater luminosus</name>
    <name type="common">Cucubano</name>
    <name type="synonym">Pyrophorus luminosus</name>
    <dbReference type="NCBI Taxonomy" id="2038154"/>
    <lineage>
        <taxon>Eukaryota</taxon>
        <taxon>Metazoa</taxon>
        <taxon>Ecdysozoa</taxon>
        <taxon>Arthropoda</taxon>
        <taxon>Hexapoda</taxon>
        <taxon>Insecta</taxon>
        <taxon>Pterygota</taxon>
        <taxon>Neoptera</taxon>
        <taxon>Endopterygota</taxon>
        <taxon>Coleoptera</taxon>
        <taxon>Polyphaga</taxon>
        <taxon>Elateriformia</taxon>
        <taxon>Elateroidea</taxon>
        <taxon>Elateridae</taxon>
        <taxon>Agrypninae</taxon>
        <taxon>Pyrophorini</taxon>
        <taxon>Ignelater</taxon>
    </lineage>
</organism>
<reference evidence="2" key="1">
    <citation type="submission" date="2019-08" db="EMBL/GenBank/DDBJ databases">
        <title>The genome of the North American firefly Photinus pyralis.</title>
        <authorList>
            <consortium name="Photinus pyralis genome working group"/>
            <person name="Fallon T.R."/>
            <person name="Sander Lower S.E."/>
            <person name="Weng J.-K."/>
        </authorList>
    </citation>
    <scope>NUCLEOTIDE SEQUENCE</scope>
    <source>
        <strain evidence="2">TRF0915ILg1</strain>
        <tissue evidence="2">Whole body</tissue>
    </source>
</reference>